<name>A0A8S3QC99_MYTED</name>
<reference evidence="3" key="1">
    <citation type="submission" date="2021-03" db="EMBL/GenBank/DDBJ databases">
        <authorList>
            <person name="Bekaert M."/>
        </authorList>
    </citation>
    <scope>NUCLEOTIDE SEQUENCE</scope>
</reference>
<gene>
    <name evidence="3" type="ORF">MEDL_7898</name>
</gene>
<keyword evidence="1" id="KW-0862">Zinc</keyword>
<dbReference type="Proteomes" id="UP000683360">
    <property type="component" value="Unassembled WGS sequence"/>
</dbReference>
<dbReference type="EMBL" id="CAJPWZ010000441">
    <property type="protein sequence ID" value="CAG2192735.1"/>
    <property type="molecule type" value="Genomic_DNA"/>
</dbReference>
<dbReference type="Gene3D" id="2.120.10.30">
    <property type="entry name" value="TolB, C-terminal domain"/>
    <property type="match status" value="1"/>
</dbReference>
<comment type="caution">
    <text evidence="3">The sequence shown here is derived from an EMBL/GenBank/DDBJ whole genome shotgun (WGS) entry which is preliminary data.</text>
</comment>
<keyword evidence="1" id="KW-0479">Metal-binding</keyword>
<keyword evidence="4" id="KW-1185">Reference proteome</keyword>
<evidence type="ECO:0000313" key="4">
    <source>
        <dbReference type="Proteomes" id="UP000683360"/>
    </source>
</evidence>
<dbReference type="AlphaFoldDB" id="A0A8S3QC99"/>
<keyword evidence="1" id="KW-0863">Zinc-finger</keyword>
<accession>A0A8S3QC99</accession>
<dbReference type="PANTHER" id="PTHR25462:SF296">
    <property type="entry name" value="MEIOTIC P26, ISOFORM F"/>
    <property type="match status" value="1"/>
</dbReference>
<sequence length="529" mass="59882">MIIRIYISVKDSSKGIRMASTPIMDESMCRPCSFRDLSLEASFWCVVCKEGLCLSCHKHHLSTKALASHTILSLDQRRSIPNVVEHVRGTCFEHDRRFEYYCSDHQEPCCIRCSTKNHKGCNKICPIEDVIENVKSSVAIQQLEGGLNGLICTTQQNDKQRNRKSSEKLEVLQNIKLDICQAKENCTNIQLFLSLSEFESMLSREENLLSVSMEKGELDNTELMIRINDDFKNMSSIGDICNIIPQKTKIHINHLCFGQSAKMTPLIENQVVANIDSIQIQKKCEMKFQDSPKWVTGCTSLRDDSVLFVDHSGKRVILFDSNSRFLRNIELDSKPYDIAAVDDFVVAVTLSEAKKILFIDFSSDQDKVTKELDVISECYGIDYSNHRMAVAVKGYGIQIFDDTGIKIKTIPFASRCVAFSDSNIWYTDYNSRMVKCTDYNGKNIWEITLPIAGNVYSMTMTVDHNGTIYVSDSYGDKLYTVSGDGTHIKQLLQKSDGLSNPMGIHYNTRKQQLLLITNPSNTAVLYNVV</sequence>
<dbReference type="OrthoDB" id="6140738at2759"/>
<proteinExistence type="predicted"/>
<dbReference type="InterPro" id="IPR000315">
    <property type="entry name" value="Znf_B-box"/>
</dbReference>
<dbReference type="CDD" id="cd19776">
    <property type="entry name" value="Bbox2_TRIM25_C-IV"/>
    <property type="match status" value="1"/>
</dbReference>
<dbReference type="InterPro" id="IPR011042">
    <property type="entry name" value="6-blade_b-propeller_TolB-like"/>
</dbReference>
<dbReference type="SUPFAM" id="SSF57845">
    <property type="entry name" value="B-box zinc-binding domain"/>
    <property type="match status" value="1"/>
</dbReference>
<dbReference type="Gene3D" id="3.30.160.60">
    <property type="entry name" value="Classic Zinc Finger"/>
    <property type="match status" value="1"/>
</dbReference>
<evidence type="ECO:0000259" key="2">
    <source>
        <dbReference type="PROSITE" id="PS50119"/>
    </source>
</evidence>
<organism evidence="3 4">
    <name type="scientific">Mytilus edulis</name>
    <name type="common">Blue mussel</name>
    <dbReference type="NCBI Taxonomy" id="6550"/>
    <lineage>
        <taxon>Eukaryota</taxon>
        <taxon>Metazoa</taxon>
        <taxon>Spiralia</taxon>
        <taxon>Lophotrochozoa</taxon>
        <taxon>Mollusca</taxon>
        <taxon>Bivalvia</taxon>
        <taxon>Autobranchia</taxon>
        <taxon>Pteriomorphia</taxon>
        <taxon>Mytilida</taxon>
        <taxon>Mytiloidea</taxon>
        <taxon>Mytilidae</taxon>
        <taxon>Mytilinae</taxon>
        <taxon>Mytilus</taxon>
    </lineage>
</organism>
<protein>
    <recommendedName>
        <fullName evidence="2">B box-type domain-containing protein</fullName>
    </recommendedName>
</protein>
<dbReference type="GO" id="GO:0008270">
    <property type="term" value="F:zinc ion binding"/>
    <property type="evidence" value="ECO:0007669"/>
    <property type="project" value="UniProtKB-KW"/>
</dbReference>
<dbReference type="CDD" id="cd19757">
    <property type="entry name" value="Bbox1"/>
    <property type="match status" value="1"/>
</dbReference>
<dbReference type="SUPFAM" id="SSF101898">
    <property type="entry name" value="NHL repeat"/>
    <property type="match status" value="1"/>
</dbReference>
<evidence type="ECO:0000313" key="3">
    <source>
        <dbReference type="EMBL" id="CAG2192735.1"/>
    </source>
</evidence>
<dbReference type="PANTHER" id="PTHR25462">
    <property type="entry name" value="BONUS, ISOFORM C-RELATED"/>
    <property type="match status" value="1"/>
</dbReference>
<feature type="domain" description="B box-type" evidence="2">
    <location>
        <begin position="24"/>
        <end position="74"/>
    </location>
</feature>
<evidence type="ECO:0000256" key="1">
    <source>
        <dbReference type="PROSITE-ProRule" id="PRU00024"/>
    </source>
</evidence>
<dbReference type="PROSITE" id="PS50119">
    <property type="entry name" value="ZF_BBOX"/>
    <property type="match status" value="1"/>
</dbReference>
<dbReference type="InterPro" id="IPR047153">
    <property type="entry name" value="TRIM45/56/19-like"/>
</dbReference>